<evidence type="ECO:0000313" key="1">
    <source>
        <dbReference type="EMBL" id="KFA88002.1"/>
    </source>
</evidence>
<dbReference type="Proteomes" id="UP000028547">
    <property type="component" value="Unassembled WGS sequence"/>
</dbReference>
<accession>A0A084SHR7</accession>
<dbReference type="AlphaFoldDB" id="A0A084SHR7"/>
<proteinExistence type="predicted"/>
<protein>
    <submittedName>
        <fullName evidence="1">Uncharacterized protein</fullName>
    </submittedName>
</protein>
<comment type="caution">
    <text evidence="1">The sequence shown here is derived from an EMBL/GenBank/DDBJ whole genome shotgun (WGS) entry which is preliminary data.</text>
</comment>
<organism evidence="1 2">
    <name type="scientific">Archangium violaceum Cb vi76</name>
    <dbReference type="NCBI Taxonomy" id="1406225"/>
    <lineage>
        <taxon>Bacteria</taxon>
        <taxon>Pseudomonadati</taxon>
        <taxon>Myxococcota</taxon>
        <taxon>Myxococcia</taxon>
        <taxon>Myxococcales</taxon>
        <taxon>Cystobacterineae</taxon>
        <taxon>Archangiaceae</taxon>
        <taxon>Archangium</taxon>
    </lineage>
</organism>
<evidence type="ECO:0000313" key="2">
    <source>
        <dbReference type="Proteomes" id="UP000028547"/>
    </source>
</evidence>
<sequence length="249" mass="29161">MAEPKHLDRNQEKRLGWFDKVKDGKPAYKDYKSSCKSGYRGPRYEAHHIVPDDMIDESVAEAGKSIGLQYLEDVMYITDWNINNPDNMIGLPSYHSYDQYYQRKVDLEWLTTHAPRTKVWVDWFNNEKAFARATRDRWLKLFNSGAINPEGLPIHNPSQWGHLEYDELLKTDLLNNVWNQVDAVRGEHKLDAVNVASALKLLQTKWRNRLVDRGQGANEDKWNRRHVDDPDDDWYVPFTMAGDRNPIFG</sequence>
<reference evidence="1 2" key="1">
    <citation type="submission" date="2014-07" db="EMBL/GenBank/DDBJ databases">
        <title>Draft Genome Sequence of Gephyronic Acid Producer, Cystobacter violaceus Strain Cb vi76.</title>
        <authorList>
            <person name="Stevens D.C."/>
            <person name="Young J."/>
            <person name="Carmichael R."/>
            <person name="Tan J."/>
            <person name="Taylor R.E."/>
        </authorList>
    </citation>
    <scope>NUCLEOTIDE SEQUENCE [LARGE SCALE GENOMIC DNA]</scope>
    <source>
        <strain evidence="1 2">Cb vi76</strain>
    </source>
</reference>
<gene>
    <name evidence="1" type="ORF">Q664_44050</name>
</gene>
<dbReference type="EMBL" id="JPMI01000307">
    <property type="protein sequence ID" value="KFA88002.1"/>
    <property type="molecule type" value="Genomic_DNA"/>
</dbReference>
<name>A0A084SHR7_9BACT</name>
<dbReference type="RefSeq" id="WP_043410248.1">
    <property type="nucleotide sequence ID" value="NZ_JPMI01000307.1"/>
</dbReference>